<dbReference type="AlphaFoldDB" id="A0A2S7T220"/>
<feature type="transmembrane region" description="Helical" evidence="6">
    <location>
        <begin position="7"/>
        <end position="30"/>
    </location>
</feature>
<dbReference type="InterPro" id="IPR036259">
    <property type="entry name" value="MFS_trans_sf"/>
</dbReference>
<evidence type="ECO:0000256" key="6">
    <source>
        <dbReference type="SAM" id="Phobius"/>
    </source>
</evidence>
<feature type="transmembrane region" description="Helical" evidence="6">
    <location>
        <begin position="102"/>
        <end position="125"/>
    </location>
</feature>
<evidence type="ECO:0000256" key="5">
    <source>
        <dbReference type="ARBA" id="ARBA00023136"/>
    </source>
</evidence>
<organism evidence="8 9">
    <name type="scientific">Flavipsychrobacter stenotrophus</name>
    <dbReference type="NCBI Taxonomy" id="2077091"/>
    <lineage>
        <taxon>Bacteria</taxon>
        <taxon>Pseudomonadati</taxon>
        <taxon>Bacteroidota</taxon>
        <taxon>Chitinophagia</taxon>
        <taxon>Chitinophagales</taxon>
        <taxon>Chitinophagaceae</taxon>
        <taxon>Flavipsychrobacter</taxon>
    </lineage>
</organism>
<dbReference type="Proteomes" id="UP000239872">
    <property type="component" value="Unassembled WGS sequence"/>
</dbReference>
<dbReference type="Pfam" id="PF07690">
    <property type="entry name" value="MFS_1"/>
    <property type="match status" value="1"/>
</dbReference>
<evidence type="ECO:0000313" key="9">
    <source>
        <dbReference type="Proteomes" id="UP000239872"/>
    </source>
</evidence>
<accession>A0A2S7T220</accession>
<feature type="domain" description="Major facilitator superfamily (MFS) profile" evidence="7">
    <location>
        <begin position="8"/>
        <end position="415"/>
    </location>
</feature>
<feature type="transmembrane region" description="Helical" evidence="6">
    <location>
        <begin position="137"/>
        <end position="161"/>
    </location>
</feature>
<keyword evidence="2" id="KW-0813">Transport</keyword>
<dbReference type="PROSITE" id="PS50850">
    <property type="entry name" value="MFS"/>
    <property type="match status" value="1"/>
</dbReference>
<evidence type="ECO:0000256" key="1">
    <source>
        <dbReference type="ARBA" id="ARBA00004141"/>
    </source>
</evidence>
<evidence type="ECO:0000259" key="7">
    <source>
        <dbReference type="PROSITE" id="PS50850"/>
    </source>
</evidence>
<dbReference type="GO" id="GO:0016020">
    <property type="term" value="C:membrane"/>
    <property type="evidence" value="ECO:0007669"/>
    <property type="project" value="UniProtKB-SubCell"/>
</dbReference>
<feature type="transmembrane region" description="Helical" evidence="6">
    <location>
        <begin position="79"/>
        <end position="96"/>
    </location>
</feature>
<dbReference type="GO" id="GO:0022857">
    <property type="term" value="F:transmembrane transporter activity"/>
    <property type="evidence" value="ECO:0007669"/>
    <property type="project" value="InterPro"/>
</dbReference>
<proteinExistence type="predicted"/>
<evidence type="ECO:0000256" key="2">
    <source>
        <dbReference type="ARBA" id="ARBA00022448"/>
    </source>
</evidence>
<dbReference type="InterPro" id="IPR001958">
    <property type="entry name" value="Tet-R_TetA/multi-R_MdtG-like"/>
</dbReference>
<feature type="transmembrane region" description="Helical" evidence="6">
    <location>
        <begin position="181"/>
        <end position="202"/>
    </location>
</feature>
<dbReference type="Gene3D" id="1.20.1250.20">
    <property type="entry name" value="MFS general substrate transporter like domains"/>
    <property type="match status" value="1"/>
</dbReference>
<feature type="transmembrane region" description="Helical" evidence="6">
    <location>
        <begin position="353"/>
        <end position="380"/>
    </location>
</feature>
<feature type="transmembrane region" description="Helical" evidence="6">
    <location>
        <begin position="386"/>
        <end position="408"/>
    </location>
</feature>
<protein>
    <submittedName>
        <fullName evidence="8">Tetracycline resistance MFS efflux pump</fullName>
    </submittedName>
</protein>
<dbReference type="InterPro" id="IPR020846">
    <property type="entry name" value="MFS_dom"/>
</dbReference>
<name>A0A2S7T220_9BACT</name>
<feature type="transmembrane region" description="Helical" evidence="6">
    <location>
        <begin position="320"/>
        <end position="341"/>
    </location>
</feature>
<evidence type="ECO:0000256" key="4">
    <source>
        <dbReference type="ARBA" id="ARBA00022989"/>
    </source>
</evidence>
<comment type="subcellular location">
    <subcellularLocation>
        <location evidence="1">Membrane</location>
        <topology evidence="1">Multi-pass membrane protein</topology>
    </subcellularLocation>
</comment>
<sequence length="428" mass="46660">MTVPRKAALSFIFITILIDVIGLGIIIPVLPSLIKQLTGGDLAHAAKYNSWLLFAYASMQFLFSPLIGSLSDKYGRRPILLFSLFGLGVDYIFMAFSPTLLLLFIGRIVAGIAGASFTTATAYIADISTPEKRAQNFGMVGAAFGLGFIIGPLMGTLFSIWGKHIGHTGAFDWELRLPFMAAAAFSLLNLLYGYFVLPESLLKENRRDIDIKKANPISSLKHLRRYPIISGLVVSYFCIYLASHAVQSNWSFYTMYKFNWDIKMVGISLAVVGVLVAIVQGGLIRFTIPKLGEKNSVYIGFALYAVGLVLFAFANQGWMMFVFLIPYCLGGLGGPALQGIISNQVPANEQGELQGALTSLVSLTSIIGPLIMNNLFAIFTAKEAPIVFPGMPFLLGFVLVIASILFAIPSLRHYHRSLTPNEKAEADA</sequence>
<reference evidence="8 9" key="1">
    <citation type="submission" date="2018-01" db="EMBL/GenBank/DDBJ databases">
        <title>A novel member of the phylum Bacteroidetes isolated from glacier ice.</title>
        <authorList>
            <person name="Liu Q."/>
            <person name="Xin Y.-H."/>
        </authorList>
    </citation>
    <scope>NUCLEOTIDE SEQUENCE [LARGE SCALE GENOMIC DNA]</scope>
    <source>
        <strain evidence="8 9">RB1R16</strain>
    </source>
</reference>
<evidence type="ECO:0000256" key="3">
    <source>
        <dbReference type="ARBA" id="ARBA00022692"/>
    </source>
</evidence>
<dbReference type="CDD" id="cd17388">
    <property type="entry name" value="MFS_TetA"/>
    <property type="match status" value="1"/>
</dbReference>
<feature type="transmembrane region" description="Helical" evidence="6">
    <location>
        <begin position="296"/>
        <end position="314"/>
    </location>
</feature>
<keyword evidence="9" id="KW-1185">Reference proteome</keyword>
<dbReference type="EMBL" id="PPSL01000001">
    <property type="protein sequence ID" value="PQJ12897.1"/>
    <property type="molecule type" value="Genomic_DNA"/>
</dbReference>
<keyword evidence="3 6" id="KW-0812">Transmembrane</keyword>
<dbReference type="RefSeq" id="WP_105037781.1">
    <property type="nucleotide sequence ID" value="NZ_PPSL01000001.1"/>
</dbReference>
<feature type="transmembrane region" description="Helical" evidence="6">
    <location>
        <begin position="262"/>
        <end position="284"/>
    </location>
</feature>
<dbReference type="PRINTS" id="PR01035">
    <property type="entry name" value="TCRTETA"/>
</dbReference>
<comment type="caution">
    <text evidence="8">The sequence shown here is derived from an EMBL/GenBank/DDBJ whole genome shotgun (WGS) entry which is preliminary data.</text>
</comment>
<keyword evidence="5 6" id="KW-0472">Membrane</keyword>
<feature type="transmembrane region" description="Helical" evidence="6">
    <location>
        <begin position="50"/>
        <end position="67"/>
    </location>
</feature>
<gene>
    <name evidence="8" type="ORF">CJD36_003895</name>
</gene>
<keyword evidence="4 6" id="KW-1133">Transmembrane helix</keyword>
<dbReference type="PANTHER" id="PTHR23504:SF15">
    <property type="entry name" value="MAJOR FACILITATOR SUPERFAMILY (MFS) PROFILE DOMAIN-CONTAINING PROTEIN"/>
    <property type="match status" value="1"/>
</dbReference>
<evidence type="ECO:0000313" key="8">
    <source>
        <dbReference type="EMBL" id="PQJ12897.1"/>
    </source>
</evidence>
<dbReference type="OrthoDB" id="9793283at2"/>
<dbReference type="PANTHER" id="PTHR23504">
    <property type="entry name" value="MAJOR FACILITATOR SUPERFAMILY DOMAIN-CONTAINING PROTEIN 10"/>
    <property type="match status" value="1"/>
</dbReference>
<dbReference type="InterPro" id="IPR011701">
    <property type="entry name" value="MFS"/>
</dbReference>
<dbReference type="SUPFAM" id="SSF103473">
    <property type="entry name" value="MFS general substrate transporter"/>
    <property type="match status" value="1"/>
</dbReference>